<dbReference type="Pfam" id="PF00685">
    <property type="entry name" value="Sulfotransfer_1"/>
    <property type="match status" value="1"/>
</dbReference>
<feature type="binding site" evidence="4">
    <location>
        <position position="261"/>
    </location>
    <ligand>
        <name>3'-phosphoadenylyl sulfate</name>
        <dbReference type="ChEBI" id="CHEBI:58339"/>
    </ligand>
</feature>
<dbReference type="GO" id="GO:0008467">
    <property type="term" value="F:[heparan sulfate]-glucosamine 3-sulfotransferase activity"/>
    <property type="evidence" value="ECO:0007669"/>
    <property type="project" value="TreeGrafter"/>
</dbReference>
<evidence type="ECO:0000256" key="6">
    <source>
        <dbReference type="SAM" id="MobiDB-lite"/>
    </source>
</evidence>
<evidence type="ECO:0000256" key="1">
    <source>
        <dbReference type="ARBA" id="ARBA00022679"/>
    </source>
</evidence>
<keyword evidence="10" id="KW-1185">Reference proteome</keyword>
<feature type="binding site" evidence="4">
    <location>
        <position position="143"/>
    </location>
    <ligand>
        <name>3'-phosphoadenylyl sulfate</name>
        <dbReference type="ChEBI" id="CHEBI:58339"/>
    </ligand>
</feature>
<feature type="region of interest" description="Disordered" evidence="6">
    <location>
        <begin position="1"/>
        <end position="43"/>
    </location>
</feature>
<dbReference type="EnsemblMetazoa" id="CapteT99774">
    <property type="protein sequence ID" value="CapteP99774"/>
    <property type="gene ID" value="CapteG99774"/>
</dbReference>
<dbReference type="PANTHER" id="PTHR10605">
    <property type="entry name" value="HEPARAN SULFATE SULFOTRANSFERASE"/>
    <property type="match status" value="1"/>
</dbReference>
<dbReference type="OrthoDB" id="411451at2759"/>
<evidence type="ECO:0000256" key="2">
    <source>
        <dbReference type="ARBA" id="ARBA00023180"/>
    </source>
</evidence>
<evidence type="ECO:0000259" key="7">
    <source>
        <dbReference type="Pfam" id="PF00685"/>
    </source>
</evidence>
<feature type="active site" description="For sulfotransferase activity" evidence="3">
    <location>
        <position position="60"/>
    </location>
</feature>
<dbReference type="InterPro" id="IPR037359">
    <property type="entry name" value="NST/OST"/>
</dbReference>
<feature type="compositionally biased region" description="Acidic residues" evidence="6">
    <location>
        <begin position="11"/>
        <end position="21"/>
    </location>
</feature>
<dbReference type="STRING" id="283909.R7UWL2"/>
<proteinExistence type="predicted"/>
<keyword evidence="2" id="KW-0325">Glycoprotein</keyword>
<dbReference type="InterPro" id="IPR000863">
    <property type="entry name" value="Sulfotransferase_dom"/>
</dbReference>
<dbReference type="EMBL" id="AMQN01005976">
    <property type="status" value="NOT_ANNOTATED_CDS"/>
    <property type="molecule type" value="Genomic_DNA"/>
</dbReference>
<feature type="disulfide bond" evidence="5">
    <location>
        <begin position="262"/>
        <end position="268"/>
    </location>
</feature>
<dbReference type="SUPFAM" id="SSF52540">
    <property type="entry name" value="P-loop containing nucleoside triphosphate hydrolases"/>
    <property type="match status" value="1"/>
</dbReference>
<dbReference type="OMA" id="RISXGRT"/>
<evidence type="ECO:0000256" key="5">
    <source>
        <dbReference type="PIRSR" id="PIRSR637359-3"/>
    </source>
</evidence>
<reference evidence="10" key="1">
    <citation type="submission" date="2012-12" db="EMBL/GenBank/DDBJ databases">
        <authorList>
            <person name="Hellsten U."/>
            <person name="Grimwood J."/>
            <person name="Chapman J.A."/>
            <person name="Shapiro H."/>
            <person name="Aerts A."/>
            <person name="Otillar R.P."/>
            <person name="Terry A.Y."/>
            <person name="Boore J.L."/>
            <person name="Simakov O."/>
            <person name="Marletaz F."/>
            <person name="Cho S.-J."/>
            <person name="Edsinger-Gonzales E."/>
            <person name="Havlak P."/>
            <person name="Kuo D.-H."/>
            <person name="Larsson T."/>
            <person name="Lv J."/>
            <person name="Arendt D."/>
            <person name="Savage R."/>
            <person name="Osoegawa K."/>
            <person name="de Jong P."/>
            <person name="Lindberg D.R."/>
            <person name="Seaver E.C."/>
            <person name="Weisblat D.A."/>
            <person name="Putnam N.H."/>
            <person name="Grigoriev I.V."/>
            <person name="Rokhsar D.S."/>
        </authorList>
    </citation>
    <scope>NUCLEOTIDE SEQUENCE</scope>
    <source>
        <strain evidence="10">I ESC-2004</strain>
    </source>
</reference>
<dbReference type="Proteomes" id="UP000014760">
    <property type="component" value="Unassembled WGS sequence"/>
</dbReference>
<evidence type="ECO:0000313" key="8">
    <source>
        <dbReference type="EMBL" id="ELU10679.1"/>
    </source>
</evidence>
<feature type="binding site" evidence="4">
    <location>
        <begin position="60"/>
        <end position="64"/>
    </location>
    <ligand>
        <name>3'-phosphoadenylyl sulfate</name>
        <dbReference type="ChEBI" id="CHEBI:58339"/>
    </ligand>
</feature>
<dbReference type="AlphaFoldDB" id="R7UWL2"/>
<dbReference type="PANTHER" id="PTHR10605:SF65">
    <property type="entry name" value="GH20068P"/>
    <property type="match status" value="1"/>
</dbReference>
<dbReference type="Gene3D" id="3.40.50.300">
    <property type="entry name" value="P-loop containing nucleotide triphosphate hydrolases"/>
    <property type="match status" value="1"/>
</dbReference>
<feature type="binding site" evidence="4">
    <location>
        <position position="151"/>
    </location>
    <ligand>
        <name>3'-phosphoadenylyl sulfate</name>
        <dbReference type="ChEBI" id="CHEBI:58339"/>
    </ligand>
</feature>
<keyword evidence="5" id="KW-1015">Disulfide bond</keyword>
<reference evidence="8 10" key="2">
    <citation type="journal article" date="2013" name="Nature">
        <title>Insights into bilaterian evolution from three spiralian genomes.</title>
        <authorList>
            <person name="Simakov O."/>
            <person name="Marletaz F."/>
            <person name="Cho S.J."/>
            <person name="Edsinger-Gonzales E."/>
            <person name="Havlak P."/>
            <person name="Hellsten U."/>
            <person name="Kuo D.H."/>
            <person name="Larsson T."/>
            <person name="Lv J."/>
            <person name="Arendt D."/>
            <person name="Savage R."/>
            <person name="Osoegawa K."/>
            <person name="de Jong P."/>
            <person name="Grimwood J."/>
            <person name="Chapman J.A."/>
            <person name="Shapiro H."/>
            <person name="Aerts A."/>
            <person name="Otillar R.P."/>
            <person name="Terry A.Y."/>
            <person name="Boore J.L."/>
            <person name="Grigoriev I.V."/>
            <person name="Lindberg D.R."/>
            <person name="Seaver E.C."/>
            <person name="Weisblat D.A."/>
            <person name="Putnam N.H."/>
            <person name="Rokhsar D.S."/>
        </authorList>
    </citation>
    <scope>NUCLEOTIDE SEQUENCE</scope>
    <source>
        <strain evidence="8 10">I ESC-2004</strain>
    </source>
</reference>
<dbReference type="InterPro" id="IPR027417">
    <property type="entry name" value="P-loop_NTPase"/>
</dbReference>
<organism evidence="8">
    <name type="scientific">Capitella teleta</name>
    <name type="common">Polychaete worm</name>
    <dbReference type="NCBI Taxonomy" id="283909"/>
    <lineage>
        <taxon>Eukaryota</taxon>
        <taxon>Metazoa</taxon>
        <taxon>Spiralia</taxon>
        <taxon>Lophotrochozoa</taxon>
        <taxon>Annelida</taxon>
        <taxon>Polychaeta</taxon>
        <taxon>Sedentaria</taxon>
        <taxon>Scolecida</taxon>
        <taxon>Capitellidae</taxon>
        <taxon>Capitella</taxon>
    </lineage>
</organism>
<evidence type="ECO:0000256" key="3">
    <source>
        <dbReference type="PIRSR" id="PIRSR637359-1"/>
    </source>
</evidence>
<sequence>MEHGGKPFGGEESDKEDEEGDAAARQIGQAAEQGAGDKFGRPLDGAGKRLPDCLIIGARKGGTRALITFLAMHPKLVTTGDEVQFFNNNESYAKGMSWYIEQMPESRPDQVLIEKTAEYFHVLWVPERVKEMNPDIKILLVIRDPFIRMVSDYNFLRRFAASNIVDGYDFPELKYTIEELALDNATGNINKAYGGLHRSKYYKFFGNWLKHFPREQIHIINGDRLASENPSYELTKVEQFLGVDSYFNEDFFYKDEEKGFYCITDIGCLGKEKGHKQPDFNPEFVKKVRSFLRPMNLLFYNQAGYDFNWE</sequence>
<name>R7UWL2_CAPTE</name>
<keyword evidence="1" id="KW-0808">Transferase</keyword>
<protein>
    <recommendedName>
        <fullName evidence="7">Sulfotransferase domain-containing protein</fullName>
    </recommendedName>
</protein>
<dbReference type="HOGENOM" id="CLU_017703_0_0_1"/>
<evidence type="ECO:0000313" key="10">
    <source>
        <dbReference type="Proteomes" id="UP000014760"/>
    </source>
</evidence>
<evidence type="ECO:0000256" key="4">
    <source>
        <dbReference type="PIRSR" id="PIRSR637359-2"/>
    </source>
</evidence>
<evidence type="ECO:0000313" key="9">
    <source>
        <dbReference type="EnsemblMetazoa" id="CapteP99774"/>
    </source>
</evidence>
<reference evidence="9" key="3">
    <citation type="submission" date="2015-06" db="UniProtKB">
        <authorList>
            <consortium name="EnsemblMetazoa"/>
        </authorList>
    </citation>
    <scope>IDENTIFICATION</scope>
</reference>
<gene>
    <name evidence="8" type="ORF">CAPTEDRAFT_99774</name>
</gene>
<feature type="domain" description="Sulfotransferase" evidence="7">
    <location>
        <begin position="51"/>
        <end position="244"/>
    </location>
</feature>
<accession>R7UWL2</accession>
<dbReference type="EMBL" id="KB297286">
    <property type="protein sequence ID" value="ELU10679.1"/>
    <property type="molecule type" value="Genomic_DNA"/>
</dbReference>